<gene>
    <name evidence="2" type="ORF">MCOR_26497</name>
</gene>
<feature type="signal peptide" evidence="1">
    <location>
        <begin position="1"/>
        <end position="19"/>
    </location>
</feature>
<keyword evidence="3" id="KW-1185">Reference proteome</keyword>
<feature type="chain" id="PRO_5026647801" evidence="1">
    <location>
        <begin position="20"/>
        <end position="380"/>
    </location>
</feature>
<dbReference type="OrthoDB" id="10499033at2759"/>
<evidence type="ECO:0000256" key="1">
    <source>
        <dbReference type="SAM" id="SignalP"/>
    </source>
</evidence>
<dbReference type="Proteomes" id="UP000507470">
    <property type="component" value="Unassembled WGS sequence"/>
</dbReference>
<name>A0A6J8C522_MYTCO</name>
<organism evidence="2 3">
    <name type="scientific">Mytilus coruscus</name>
    <name type="common">Sea mussel</name>
    <dbReference type="NCBI Taxonomy" id="42192"/>
    <lineage>
        <taxon>Eukaryota</taxon>
        <taxon>Metazoa</taxon>
        <taxon>Spiralia</taxon>
        <taxon>Lophotrochozoa</taxon>
        <taxon>Mollusca</taxon>
        <taxon>Bivalvia</taxon>
        <taxon>Autobranchia</taxon>
        <taxon>Pteriomorphia</taxon>
        <taxon>Mytilida</taxon>
        <taxon>Mytiloidea</taxon>
        <taxon>Mytilidae</taxon>
        <taxon>Mytilinae</taxon>
        <taxon>Mytilus</taxon>
    </lineage>
</organism>
<dbReference type="AlphaFoldDB" id="A0A6J8C522"/>
<keyword evidence="1" id="KW-0732">Signal</keyword>
<proteinExistence type="predicted"/>
<accession>A0A6J8C522</accession>
<protein>
    <submittedName>
        <fullName evidence="2">Uncharacterized protein</fullName>
    </submittedName>
</protein>
<dbReference type="SUPFAM" id="SSF101898">
    <property type="entry name" value="NHL repeat"/>
    <property type="match status" value="1"/>
</dbReference>
<dbReference type="EMBL" id="CACVKT020004775">
    <property type="protein sequence ID" value="CAC5391488.1"/>
    <property type="molecule type" value="Genomic_DNA"/>
</dbReference>
<evidence type="ECO:0000313" key="2">
    <source>
        <dbReference type="EMBL" id="CAC5391488.1"/>
    </source>
</evidence>
<evidence type="ECO:0000313" key="3">
    <source>
        <dbReference type="Proteomes" id="UP000507470"/>
    </source>
</evidence>
<sequence length="380" mass="43731">MWRLALMTISLLKTDVATANFYFNTHRVTWTDAQKTCKVPSVDDIMYTKNHYESTELPKNFTAWTSSMNRTSDWATFYGCLDVSVPSTDIKITLNHYFENSLRAIDSRSVFKCAYFCTTQSDFFTYFSKAEQVEGSLDKRIEERSKNKNLMQAEHDSKHDEIRDFCQEIKNKIDELQIGLVENLSHHHSKRIETVDDNIETLLKIQSNLGTISSRPVSTSSSSNQIRSVDFIANEDRRLQNEENLATNIIPEDTEITLMMGLHIVKRHLKQDKGILRLKCEKEGYHFSKYFDHNKVSDIASYGDKLAVRIGLTIDSNGNAYVCGYESNTAVKISPDGKSHQIVLREDDGIIQPYDLDYNKSTQEIMIINDDHKSINIYKL</sequence>
<reference evidence="2 3" key="1">
    <citation type="submission" date="2020-06" db="EMBL/GenBank/DDBJ databases">
        <authorList>
            <person name="Li R."/>
            <person name="Bekaert M."/>
        </authorList>
    </citation>
    <scope>NUCLEOTIDE SEQUENCE [LARGE SCALE GENOMIC DNA]</scope>
    <source>
        <strain evidence="3">wild</strain>
    </source>
</reference>